<evidence type="ECO:0000313" key="9">
    <source>
        <dbReference type="EMBL" id="EFW88857.1"/>
    </source>
</evidence>
<evidence type="ECO:0000256" key="3">
    <source>
        <dbReference type="ARBA" id="ARBA00022692"/>
    </source>
</evidence>
<dbReference type="EMBL" id="AEVB01000028">
    <property type="protein sequence ID" value="EFW88857.1"/>
    <property type="molecule type" value="Genomic_DNA"/>
</dbReference>
<dbReference type="InterPro" id="IPR052027">
    <property type="entry name" value="PspC"/>
</dbReference>
<evidence type="ECO:0000256" key="6">
    <source>
        <dbReference type="SAM" id="MobiDB-lite"/>
    </source>
</evidence>
<evidence type="ECO:0000313" key="10">
    <source>
        <dbReference type="Proteomes" id="UP000005699"/>
    </source>
</evidence>
<keyword evidence="5 7" id="KW-0472">Membrane</keyword>
<dbReference type="HOGENOM" id="CLU_143433_1_0_9"/>
<name>E8JPM5_STREI</name>
<dbReference type="InterPro" id="IPR007168">
    <property type="entry name" value="Phageshock_PspC_N"/>
</dbReference>
<gene>
    <name evidence="9" type="ORF">HMPREF0819_0918</name>
</gene>
<dbReference type="GO" id="GO:0005886">
    <property type="term" value="C:plasma membrane"/>
    <property type="evidence" value="ECO:0007669"/>
    <property type="project" value="UniProtKB-SubCell"/>
</dbReference>
<evidence type="ECO:0000256" key="2">
    <source>
        <dbReference type="ARBA" id="ARBA00022475"/>
    </source>
</evidence>
<keyword evidence="4 7" id="KW-1133">Transmembrane helix</keyword>
<organism evidence="9 10">
    <name type="scientific">Streptococcus equinus ATCC 9812</name>
    <dbReference type="NCBI Taxonomy" id="525379"/>
    <lineage>
        <taxon>Bacteria</taxon>
        <taxon>Bacillati</taxon>
        <taxon>Bacillota</taxon>
        <taxon>Bacilli</taxon>
        <taxon>Lactobacillales</taxon>
        <taxon>Streptococcaceae</taxon>
        <taxon>Streptococcus</taxon>
    </lineage>
</organism>
<proteinExistence type="predicted"/>
<evidence type="ECO:0000256" key="7">
    <source>
        <dbReference type="SAM" id="Phobius"/>
    </source>
</evidence>
<feature type="domain" description="Phage shock protein PspC N-terminal" evidence="8">
    <location>
        <begin position="6"/>
        <end position="61"/>
    </location>
</feature>
<comment type="subcellular location">
    <subcellularLocation>
        <location evidence="1">Cell membrane</location>
        <topology evidence="1">Single-pass membrane protein</topology>
    </subcellularLocation>
</comment>
<keyword evidence="3 7" id="KW-0812">Transmembrane</keyword>
<evidence type="ECO:0000256" key="1">
    <source>
        <dbReference type="ARBA" id="ARBA00004162"/>
    </source>
</evidence>
<reference evidence="9 10" key="1">
    <citation type="submission" date="2010-12" db="EMBL/GenBank/DDBJ databases">
        <authorList>
            <person name="Muzny D."/>
            <person name="Qin X."/>
            <person name="Deng J."/>
            <person name="Jiang H."/>
            <person name="Liu Y."/>
            <person name="Qu J."/>
            <person name="Song X.-Z."/>
            <person name="Zhang L."/>
            <person name="Thornton R."/>
            <person name="Coyle M."/>
            <person name="Francisco L."/>
            <person name="Jackson L."/>
            <person name="Javaid M."/>
            <person name="Korchina V."/>
            <person name="Kovar C."/>
            <person name="Mata R."/>
            <person name="Mathew T."/>
            <person name="Ngo R."/>
            <person name="Nguyen L."/>
            <person name="Nguyen N."/>
            <person name="Okwuonu G."/>
            <person name="Ongeri F."/>
            <person name="Pham C."/>
            <person name="Simmons D."/>
            <person name="Wilczek-Boney K."/>
            <person name="Hale W."/>
            <person name="Jakkamsetti A."/>
            <person name="Pham P."/>
            <person name="Ruth R."/>
            <person name="San Lucas F."/>
            <person name="Warren J."/>
            <person name="Zhang J."/>
            <person name="Zhao Z."/>
            <person name="Zhou C."/>
            <person name="Zhu D."/>
            <person name="Lee S."/>
            <person name="Bess C."/>
            <person name="Blankenburg K."/>
            <person name="Forbes L."/>
            <person name="Fu Q."/>
            <person name="Gubbala S."/>
            <person name="Hirani K."/>
            <person name="Jayaseelan J.C."/>
            <person name="Lara F."/>
            <person name="Munidasa M."/>
            <person name="Palculict T."/>
            <person name="Patil S."/>
            <person name="Pu L.-L."/>
            <person name="Saada N."/>
            <person name="Tang L."/>
            <person name="Weissenberger G."/>
            <person name="Zhu Y."/>
            <person name="Hemphill L."/>
            <person name="Shang Y."/>
            <person name="Youmans B."/>
            <person name="Ayvaz T."/>
            <person name="Ross M."/>
            <person name="Santibanez J."/>
            <person name="Aqrawi P."/>
            <person name="Gross S."/>
            <person name="Joshi V."/>
            <person name="Fowler G."/>
            <person name="Nazareth L."/>
            <person name="Reid J."/>
            <person name="Worley K."/>
            <person name="Petrosino J."/>
            <person name="Highlander S."/>
            <person name="Gibbs R."/>
        </authorList>
    </citation>
    <scope>NUCLEOTIDE SEQUENCE [LARGE SCALE GENOMIC DNA]</scope>
    <source>
        <strain evidence="9 10">ATCC 9812</strain>
    </source>
</reference>
<dbReference type="eggNOG" id="COG1983">
    <property type="taxonomic scope" value="Bacteria"/>
</dbReference>
<feature type="region of interest" description="Disordered" evidence="6">
    <location>
        <begin position="66"/>
        <end position="95"/>
    </location>
</feature>
<dbReference type="AlphaFoldDB" id="E8JPM5"/>
<evidence type="ECO:0000256" key="5">
    <source>
        <dbReference type="ARBA" id="ARBA00023136"/>
    </source>
</evidence>
<sequence>MKMKSALYKQRKNKLVCGVCAGIADKFGWDLPLTRVLAALLMYFYGFGIVLYILLAIFLPYKEDLERDNYGTGPRRRKDAEVVDDDDKDNDGWFW</sequence>
<comment type="caution">
    <text evidence="9">The sequence shown here is derived from an EMBL/GenBank/DDBJ whole genome shotgun (WGS) entry which is preliminary data.</text>
</comment>
<feature type="transmembrane region" description="Helical" evidence="7">
    <location>
        <begin position="38"/>
        <end position="59"/>
    </location>
</feature>
<dbReference type="Proteomes" id="UP000005699">
    <property type="component" value="Unassembled WGS sequence"/>
</dbReference>
<evidence type="ECO:0000256" key="4">
    <source>
        <dbReference type="ARBA" id="ARBA00022989"/>
    </source>
</evidence>
<protein>
    <submittedName>
        <fullName evidence="9">PspC domain protein</fullName>
    </submittedName>
</protein>
<dbReference type="Pfam" id="PF04024">
    <property type="entry name" value="PspC"/>
    <property type="match status" value="1"/>
</dbReference>
<dbReference type="PANTHER" id="PTHR33885">
    <property type="entry name" value="PHAGE SHOCK PROTEIN C"/>
    <property type="match status" value="1"/>
</dbReference>
<keyword evidence="2" id="KW-1003">Cell membrane</keyword>
<accession>E8JPM5</accession>
<evidence type="ECO:0000259" key="8">
    <source>
        <dbReference type="Pfam" id="PF04024"/>
    </source>
</evidence>
<dbReference type="PANTHER" id="PTHR33885:SF3">
    <property type="entry name" value="PHAGE SHOCK PROTEIN C"/>
    <property type="match status" value="1"/>
</dbReference>